<name>A0A6J5KH97_9CAUD</name>
<accession>A0A6J5KH97</accession>
<protein>
    <submittedName>
        <fullName evidence="1">Uncharacterized protein</fullName>
    </submittedName>
</protein>
<dbReference type="EMBL" id="LR796139">
    <property type="protein sequence ID" value="CAB4120861.1"/>
    <property type="molecule type" value="Genomic_DNA"/>
</dbReference>
<gene>
    <name evidence="1" type="ORF">UFOVP1_5</name>
</gene>
<reference evidence="1" key="1">
    <citation type="submission" date="2020-04" db="EMBL/GenBank/DDBJ databases">
        <authorList>
            <person name="Chiriac C."/>
            <person name="Salcher M."/>
            <person name="Ghai R."/>
            <person name="Kavagutti S V."/>
        </authorList>
    </citation>
    <scope>NUCLEOTIDE SEQUENCE</scope>
</reference>
<evidence type="ECO:0000313" key="1">
    <source>
        <dbReference type="EMBL" id="CAB4120861.1"/>
    </source>
</evidence>
<sequence length="89" mass="10134">MSKNEDLEKKISTAYVLADLKYFHSAEFIQDLAELGWSLKELPADVVCVKDMEGVINMMPIWPDPCLNFALRFKVEDSSSDEEPPLLLN</sequence>
<organism evidence="1">
    <name type="scientific">uncultured Caudovirales phage</name>
    <dbReference type="NCBI Taxonomy" id="2100421"/>
    <lineage>
        <taxon>Viruses</taxon>
        <taxon>Duplodnaviria</taxon>
        <taxon>Heunggongvirae</taxon>
        <taxon>Uroviricota</taxon>
        <taxon>Caudoviricetes</taxon>
        <taxon>Peduoviridae</taxon>
        <taxon>Maltschvirus</taxon>
        <taxon>Maltschvirus maltsch</taxon>
    </lineage>
</organism>
<proteinExistence type="predicted"/>